<evidence type="ECO:0000313" key="1">
    <source>
        <dbReference type="EMBL" id="SVD70305.1"/>
    </source>
</evidence>
<reference evidence="1" key="1">
    <citation type="submission" date="2018-05" db="EMBL/GenBank/DDBJ databases">
        <authorList>
            <person name="Lanie J.A."/>
            <person name="Ng W.-L."/>
            <person name="Kazmierczak K.M."/>
            <person name="Andrzejewski T.M."/>
            <person name="Davidsen T.M."/>
            <person name="Wayne K.J."/>
            <person name="Tettelin H."/>
            <person name="Glass J.I."/>
            <person name="Rusch D."/>
            <person name="Podicherti R."/>
            <person name="Tsui H.-C.T."/>
            <person name="Winkler M.E."/>
        </authorList>
    </citation>
    <scope>NUCLEOTIDE SEQUENCE</scope>
</reference>
<sequence length="23" mass="2503">MSSYETPSEVIDFVTRAGDDLGL</sequence>
<dbReference type="AlphaFoldDB" id="A0A382XI79"/>
<protein>
    <submittedName>
        <fullName evidence="1">Uncharacterized protein</fullName>
    </submittedName>
</protein>
<organism evidence="1">
    <name type="scientific">marine metagenome</name>
    <dbReference type="NCBI Taxonomy" id="408172"/>
    <lineage>
        <taxon>unclassified sequences</taxon>
        <taxon>metagenomes</taxon>
        <taxon>ecological metagenomes</taxon>
    </lineage>
</organism>
<gene>
    <name evidence="1" type="ORF">METZ01_LOCUS423159</name>
</gene>
<dbReference type="EMBL" id="UINC01167667">
    <property type="protein sequence ID" value="SVD70305.1"/>
    <property type="molecule type" value="Genomic_DNA"/>
</dbReference>
<name>A0A382XI79_9ZZZZ</name>
<proteinExistence type="predicted"/>
<accession>A0A382XI79</accession>